<dbReference type="OrthoDB" id="828261at2"/>
<feature type="chain" id="PRO_5007574526" description="DUF4221 domain-containing protein" evidence="1">
    <location>
        <begin position="28"/>
        <end position="385"/>
    </location>
</feature>
<dbReference type="RefSeq" id="WP_068416334.1">
    <property type="nucleotide sequence ID" value="NZ_LRDB01000023.1"/>
</dbReference>
<keyword evidence="3" id="KW-1185">Reference proteome</keyword>
<feature type="signal peptide" evidence="1">
    <location>
        <begin position="1"/>
        <end position="27"/>
    </location>
</feature>
<gene>
    <name evidence="2" type="ORF">AWN68_06965</name>
</gene>
<sequence length="385" mass="43424">MKRKQKLPALAIIAISFLIFSCGNSKSKDKPDASLVPSETINFSLDNQTSNVSSFLAYHDNSGDGLLFSLNQQTNEIQAYSMNEQKLVHQNSYAIEGPKGVGEISAFHIVRFDSIIIFPASKNSVYTSNILKGSVEGIKYEPPLGYSNAVFWPSAFPSNSALIDGKLMVKTSFMGNPYLLSDDQMAATHLAYSIDLTSGQTTPLPHFFPKGYWGDKKTYWRFSMSASPKFVYSFFGDHNVYYADSPNSKLSPVLAESKYFKKSIDRFPTDGSSEDKGMYPIVTPHYGNVIYDQYREVYYRFCLPGVEIQEEENISQLFSFPKTFSIIILDKDLNPVGETYFGKNTALAPYNSFVGKDGLYISINHPENPENKEDFMSFKRFELNW</sequence>
<dbReference type="AlphaFoldDB" id="A0A150XDJ4"/>
<protein>
    <recommendedName>
        <fullName evidence="4">DUF4221 domain-containing protein</fullName>
    </recommendedName>
</protein>
<evidence type="ECO:0000313" key="3">
    <source>
        <dbReference type="Proteomes" id="UP000075615"/>
    </source>
</evidence>
<evidence type="ECO:0000313" key="2">
    <source>
        <dbReference type="EMBL" id="KYG76760.1"/>
    </source>
</evidence>
<name>A0A150XDJ4_9BACT</name>
<dbReference type="PROSITE" id="PS51257">
    <property type="entry name" value="PROKAR_LIPOPROTEIN"/>
    <property type="match status" value="1"/>
</dbReference>
<evidence type="ECO:0008006" key="4">
    <source>
        <dbReference type="Google" id="ProtNLM"/>
    </source>
</evidence>
<dbReference type="InterPro" id="IPR025316">
    <property type="entry name" value="DUF4221"/>
</dbReference>
<comment type="caution">
    <text evidence="2">The sequence shown here is derived from an EMBL/GenBank/DDBJ whole genome shotgun (WGS) entry which is preliminary data.</text>
</comment>
<dbReference type="STRING" id="296218.AWN68_06965"/>
<dbReference type="Proteomes" id="UP000075615">
    <property type="component" value="Unassembled WGS sequence"/>
</dbReference>
<reference evidence="2 3" key="1">
    <citation type="submission" date="2016-01" db="EMBL/GenBank/DDBJ databases">
        <title>Genome sequencing of Roseivirga echinicomitans KMM 6058.</title>
        <authorList>
            <person name="Selvaratnam C."/>
            <person name="Thevarajoo S."/>
            <person name="Goh K.M."/>
            <person name="Ee R."/>
            <person name="Chan K.-G."/>
            <person name="Chong C.S."/>
        </authorList>
    </citation>
    <scope>NUCLEOTIDE SEQUENCE [LARGE SCALE GENOMIC DNA]</scope>
    <source>
        <strain evidence="2 3">KMM 6058</strain>
    </source>
</reference>
<accession>A0A150XDJ4</accession>
<dbReference type="EMBL" id="LRDB01000023">
    <property type="protein sequence ID" value="KYG76760.1"/>
    <property type="molecule type" value="Genomic_DNA"/>
</dbReference>
<keyword evidence="1" id="KW-0732">Signal</keyword>
<dbReference type="Pfam" id="PF13970">
    <property type="entry name" value="DUF4221"/>
    <property type="match status" value="1"/>
</dbReference>
<organism evidence="2 3">
    <name type="scientific">Roseivirga echinicomitans</name>
    <dbReference type="NCBI Taxonomy" id="296218"/>
    <lineage>
        <taxon>Bacteria</taxon>
        <taxon>Pseudomonadati</taxon>
        <taxon>Bacteroidota</taxon>
        <taxon>Cytophagia</taxon>
        <taxon>Cytophagales</taxon>
        <taxon>Roseivirgaceae</taxon>
        <taxon>Roseivirga</taxon>
    </lineage>
</organism>
<evidence type="ECO:0000256" key="1">
    <source>
        <dbReference type="SAM" id="SignalP"/>
    </source>
</evidence>
<proteinExistence type="predicted"/>